<dbReference type="AlphaFoldDB" id="A0A941DF28"/>
<proteinExistence type="predicted"/>
<accession>A0A941DF28</accession>
<name>A0A941DF28_9BURK</name>
<dbReference type="Proteomes" id="UP000680158">
    <property type="component" value="Unassembled WGS sequence"/>
</dbReference>
<reference evidence="1 2" key="1">
    <citation type="submission" date="2021-04" db="EMBL/GenBank/DDBJ databases">
        <title>novel species isolated from subtropical streams in China.</title>
        <authorList>
            <person name="Lu H."/>
        </authorList>
    </citation>
    <scope>NUCLEOTIDE SEQUENCE [LARGE SCALE GENOMIC DNA]</scope>
    <source>
        <strain evidence="1 2">BYS107W</strain>
    </source>
</reference>
<organism evidence="1 2">
    <name type="scientific">Undibacterium baiyunense</name>
    <dbReference type="NCBI Taxonomy" id="2828731"/>
    <lineage>
        <taxon>Bacteria</taxon>
        <taxon>Pseudomonadati</taxon>
        <taxon>Pseudomonadota</taxon>
        <taxon>Betaproteobacteria</taxon>
        <taxon>Burkholderiales</taxon>
        <taxon>Oxalobacteraceae</taxon>
        <taxon>Undibacterium</taxon>
    </lineage>
</organism>
<evidence type="ECO:0000313" key="1">
    <source>
        <dbReference type="EMBL" id="MBR7746906.1"/>
    </source>
</evidence>
<keyword evidence="2" id="KW-1185">Reference proteome</keyword>
<evidence type="ECO:0000313" key="2">
    <source>
        <dbReference type="Proteomes" id="UP000680158"/>
    </source>
</evidence>
<gene>
    <name evidence="1" type="ORF">KDM92_09960</name>
</gene>
<comment type="caution">
    <text evidence="1">The sequence shown here is derived from an EMBL/GenBank/DDBJ whole genome shotgun (WGS) entry which is preliminary data.</text>
</comment>
<dbReference type="EMBL" id="JAGSPM010000005">
    <property type="protein sequence ID" value="MBR7746906.1"/>
    <property type="molecule type" value="Genomic_DNA"/>
</dbReference>
<dbReference type="RefSeq" id="WP_212684201.1">
    <property type="nucleotide sequence ID" value="NZ_JAGSPM010000005.1"/>
</dbReference>
<protein>
    <submittedName>
        <fullName evidence="1">Uncharacterized protein</fullName>
    </submittedName>
</protein>
<sequence length="244" mass="28504">MSNIAGKAYAMNVITPIRWYTVWLNKLIFWIALKKPSTLKGLITLSLIHYARWVIIGRKQFPHLDPKQPREELNYSYMLFFSNFNGSWDQYVDSFTFAIPGGLDLFWKWNIRYPKSVPLTPFHNYIRYNQIETIHYYNAYPLAASNDIKSAKAVKDALIAFQKQPLDASDEAFMKRYNALVRGLQHDLGEMHPTPIISMSAYQVQRRQRWHDGRLKQEIAEQAMLDRGMELANSTNSKGEQHGR</sequence>